<gene>
    <name evidence="2" type="ORF">AHMF7616_03412</name>
</gene>
<dbReference type="Proteomes" id="UP000253919">
    <property type="component" value="Unassembled WGS sequence"/>
</dbReference>
<evidence type="ECO:0000313" key="3">
    <source>
        <dbReference type="Proteomes" id="UP000253919"/>
    </source>
</evidence>
<dbReference type="Gene3D" id="3.30.70.100">
    <property type="match status" value="1"/>
</dbReference>
<dbReference type="EMBL" id="QASA01000001">
    <property type="protein sequence ID" value="RDC64792.1"/>
    <property type="molecule type" value="Genomic_DNA"/>
</dbReference>
<evidence type="ECO:0000259" key="1">
    <source>
        <dbReference type="PROSITE" id="PS51502"/>
    </source>
</evidence>
<dbReference type="Pfam" id="PF07876">
    <property type="entry name" value="Dabb"/>
    <property type="match status" value="1"/>
</dbReference>
<dbReference type="PROSITE" id="PS51502">
    <property type="entry name" value="S_R_A_B_BARREL"/>
    <property type="match status" value="1"/>
</dbReference>
<proteinExistence type="predicted"/>
<dbReference type="InterPro" id="IPR013097">
    <property type="entry name" value="Dabb"/>
</dbReference>
<feature type="domain" description="Stress-response A/B barrel" evidence="1">
    <location>
        <begin position="2"/>
        <end position="97"/>
    </location>
</feature>
<dbReference type="AlphaFoldDB" id="A0A369QK75"/>
<name>A0A369QK75_9BACT</name>
<dbReference type="SUPFAM" id="SSF54909">
    <property type="entry name" value="Dimeric alpha+beta barrel"/>
    <property type="match status" value="1"/>
</dbReference>
<keyword evidence="3" id="KW-1185">Reference proteome</keyword>
<dbReference type="RefSeq" id="WP_115375656.1">
    <property type="nucleotide sequence ID" value="NZ_QASA01000001.1"/>
</dbReference>
<sequence length="100" mass="11597">MFVHHVFFFLKPDLDQEQQAAFEAGVKALLPIQHVKLGDVGKPASTDRPVIDRSYSYSLLLVFENLVDHDAYQVDPIHLNFVETCKQYWDRVQIYDSETV</sequence>
<protein>
    <recommendedName>
        <fullName evidence="1">Stress-response A/B barrel domain-containing protein</fullName>
    </recommendedName>
</protein>
<dbReference type="InterPro" id="IPR011008">
    <property type="entry name" value="Dimeric_a/b-barrel"/>
</dbReference>
<organism evidence="2 3">
    <name type="scientific">Adhaeribacter pallidiroseus</name>
    <dbReference type="NCBI Taxonomy" id="2072847"/>
    <lineage>
        <taxon>Bacteria</taxon>
        <taxon>Pseudomonadati</taxon>
        <taxon>Bacteroidota</taxon>
        <taxon>Cytophagia</taxon>
        <taxon>Cytophagales</taxon>
        <taxon>Hymenobacteraceae</taxon>
        <taxon>Adhaeribacter</taxon>
    </lineage>
</organism>
<dbReference type="SMART" id="SM00886">
    <property type="entry name" value="Dabb"/>
    <property type="match status" value="1"/>
</dbReference>
<dbReference type="OrthoDB" id="7189263at2"/>
<accession>A0A369QK75</accession>
<comment type="caution">
    <text evidence="2">The sequence shown here is derived from an EMBL/GenBank/DDBJ whole genome shotgun (WGS) entry which is preliminary data.</text>
</comment>
<reference evidence="2 3" key="1">
    <citation type="submission" date="2018-04" db="EMBL/GenBank/DDBJ databases">
        <title>Adhaeribacter sp. HMF7616 genome sequencing and assembly.</title>
        <authorList>
            <person name="Kang H."/>
            <person name="Kang J."/>
            <person name="Cha I."/>
            <person name="Kim H."/>
            <person name="Joh K."/>
        </authorList>
    </citation>
    <scope>NUCLEOTIDE SEQUENCE [LARGE SCALE GENOMIC DNA]</scope>
    <source>
        <strain evidence="2 3">HMF7616</strain>
    </source>
</reference>
<evidence type="ECO:0000313" key="2">
    <source>
        <dbReference type="EMBL" id="RDC64792.1"/>
    </source>
</evidence>